<proteinExistence type="predicted"/>
<gene>
    <name evidence="1" type="ORF">AVEN_72272_1</name>
</gene>
<dbReference type="AlphaFoldDB" id="A0A4Y2SZ49"/>
<comment type="caution">
    <text evidence="1">The sequence shown here is derived from an EMBL/GenBank/DDBJ whole genome shotgun (WGS) entry which is preliminary data.</text>
</comment>
<evidence type="ECO:0000313" key="1">
    <source>
        <dbReference type="EMBL" id="GBN93602.1"/>
    </source>
</evidence>
<dbReference type="OrthoDB" id="8065135at2759"/>
<keyword evidence="2" id="KW-1185">Reference proteome</keyword>
<organism evidence="1 2">
    <name type="scientific">Araneus ventricosus</name>
    <name type="common">Orbweaver spider</name>
    <name type="synonym">Epeira ventricosa</name>
    <dbReference type="NCBI Taxonomy" id="182803"/>
    <lineage>
        <taxon>Eukaryota</taxon>
        <taxon>Metazoa</taxon>
        <taxon>Ecdysozoa</taxon>
        <taxon>Arthropoda</taxon>
        <taxon>Chelicerata</taxon>
        <taxon>Arachnida</taxon>
        <taxon>Araneae</taxon>
        <taxon>Araneomorphae</taxon>
        <taxon>Entelegynae</taxon>
        <taxon>Araneoidea</taxon>
        <taxon>Araneidae</taxon>
        <taxon>Araneus</taxon>
    </lineage>
</organism>
<reference evidence="1 2" key="1">
    <citation type="journal article" date="2019" name="Sci. Rep.">
        <title>Orb-weaving spider Araneus ventricosus genome elucidates the spidroin gene catalogue.</title>
        <authorList>
            <person name="Kono N."/>
            <person name="Nakamura H."/>
            <person name="Ohtoshi R."/>
            <person name="Moran D.A.P."/>
            <person name="Shinohara A."/>
            <person name="Yoshida Y."/>
            <person name="Fujiwara M."/>
            <person name="Mori M."/>
            <person name="Tomita M."/>
            <person name="Arakawa K."/>
        </authorList>
    </citation>
    <scope>NUCLEOTIDE SEQUENCE [LARGE SCALE GENOMIC DNA]</scope>
</reference>
<accession>A0A4Y2SZ49</accession>
<evidence type="ECO:0000313" key="2">
    <source>
        <dbReference type="Proteomes" id="UP000499080"/>
    </source>
</evidence>
<dbReference type="EMBL" id="BGPR01025026">
    <property type="protein sequence ID" value="GBN93602.1"/>
    <property type="molecule type" value="Genomic_DNA"/>
</dbReference>
<sequence length="110" mass="12513">MPPTDDEVCVPALIGLVLGLSCVPYIRDCHRISLLRPVLLFVPFSGMERNRNTIAHLQVRNIDIGIYSTSVLILGDYLEKNNTNQKCEATMKLSTEKKWLKYLADTKYID</sequence>
<name>A0A4Y2SZ49_ARAVE</name>
<dbReference type="Proteomes" id="UP000499080">
    <property type="component" value="Unassembled WGS sequence"/>
</dbReference>
<protein>
    <submittedName>
        <fullName evidence="1">Uncharacterized protein</fullName>
    </submittedName>
</protein>